<comment type="cofactor">
    <cofactor evidence="1">
        <name>Co(2+)</name>
        <dbReference type="ChEBI" id="CHEBI:48828"/>
    </cofactor>
</comment>
<dbReference type="Proteomes" id="UP000242146">
    <property type="component" value="Unassembled WGS sequence"/>
</dbReference>
<dbReference type="OrthoDB" id="10267175at2759"/>
<feature type="binding site" evidence="12">
    <location>
        <position position="263"/>
    </location>
    <ligand>
        <name>thiamine diphosphate</name>
        <dbReference type="ChEBI" id="CHEBI:58937"/>
    </ligand>
</feature>
<dbReference type="GO" id="GO:0046872">
    <property type="term" value="F:metal ion binding"/>
    <property type="evidence" value="ECO:0007669"/>
    <property type="project" value="UniProtKB-KW"/>
</dbReference>
<evidence type="ECO:0000256" key="5">
    <source>
        <dbReference type="ARBA" id="ARBA00022679"/>
    </source>
</evidence>
<evidence type="ECO:0000256" key="2">
    <source>
        <dbReference type="ARBA" id="ARBA00007131"/>
    </source>
</evidence>
<feature type="binding site" evidence="12">
    <location>
        <position position="158"/>
    </location>
    <ligand>
        <name>thiamine diphosphate</name>
        <dbReference type="ChEBI" id="CHEBI:58937"/>
    </ligand>
</feature>
<dbReference type="AlphaFoldDB" id="A0A1X2GE36"/>
<dbReference type="InterPro" id="IPR005478">
    <property type="entry name" value="Transketolase_bac-like"/>
</dbReference>
<dbReference type="Gene3D" id="3.40.50.920">
    <property type="match status" value="1"/>
</dbReference>
<feature type="binding site" evidence="12">
    <location>
        <position position="68"/>
    </location>
    <ligand>
        <name>thiamine diphosphate</name>
        <dbReference type="ChEBI" id="CHEBI:58937"/>
    </ligand>
</feature>
<feature type="binding site" evidence="12">
    <location>
        <position position="445"/>
    </location>
    <ligand>
        <name>thiamine diphosphate</name>
        <dbReference type="ChEBI" id="CHEBI:58937"/>
    </ligand>
</feature>
<evidence type="ECO:0000256" key="1">
    <source>
        <dbReference type="ARBA" id="ARBA00001941"/>
    </source>
</evidence>
<organism evidence="17 18">
    <name type="scientific">Hesseltinella vesiculosa</name>
    <dbReference type="NCBI Taxonomy" id="101127"/>
    <lineage>
        <taxon>Eukaryota</taxon>
        <taxon>Fungi</taxon>
        <taxon>Fungi incertae sedis</taxon>
        <taxon>Mucoromycota</taxon>
        <taxon>Mucoromycotina</taxon>
        <taxon>Mucoromycetes</taxon>
        <taxon>Mucorales</taxon>
        <taxon>Cunninghamellaceae</taxon>
        <taxon>Hesseltinella</taxon>
    </lineage>
</organism>
<dbReference type="SUPFAM" id="SSF52518">
    <property type="entry name" value="Thiamin diphosphate-binding fold (THDP-binding)"/>
    <property type="match status" value="2"/>
</dbReference>
<dbReference type="PROSITE" id="PS00802">
    <property type="entry name" value="TRANSKETOLASE_2"/>
    <property type="match status" value="1"/>
</dbReference>
<keyword evidence="8 12" id="KW-0786">Thiamine pyrophosphate</keyword>
<reference evidence="17 18" key="1">
    <citation type="submission" date="2016-07" db="EMBL/GenBank/DDBJ databases">
        <title>Pervasive Adenine N6-methylation of Active Genes in Fungi.</title>
        <authorList>
            <consortium name="DOE Joint Genome Institute"/>
            <person name="Mondo S.J."/>
            <person name="Dannebaum R.O."/>
            <person name="Kuo R.C."/>
            <person name="Labutti K."/>
            <person name="Haridas S."/>
            <person name="Kuo A."/>
            <person name="Salamov A."/>
            <person name="Ahrendt S.R."/>
            <person name="Lipzen A."/>
            <person name="Sullivan W."/>
            <person name="Andreopoulos W.B."/>
            <person name="Clum A."/>
            <person name="Lindquist E."/>
            <person name="Daum C."/>
            <person name="Ramamoorthy G.K."/>
            <person name="Gryganskyi A."/>
            <person name="Culley D."/>
            <person name="Magnuson J.K."/>
            <person name="James T.Y."/>
            <person name="O'Malley M.A."/>
            <person name="Stajich J.E."/>
            <person name="Spatafora J.W."/>
            <person name="Visel A."/>
            <person name="Grigoriev I.V."/>
        </authorList>
    </citation>
    <scope>NUCLEOTIDE SEQUENCE [LARGE SCALE GENOMIC DNA]</scope>
    <source>
        <strain evidence="17 18">NRRL 3301</strain>
    </source>
</reference>
<sequence length="680" mass="73052">MVTTIEQHAINTVRVLSADVVRGANSGHPGAPMGCAPMAHVLFNNHITANPKNPKFVNRDRFVLSNGHGCALQYVFLHLLGYDVSLDDLKHFRQLGSKTPGHPEVNDTPGIEVTTGPLGQGISNAVGLAAAEAHLAATFNKPGYELFSNFTYVILGDGCLQEGVSAEAISLAGHWKLGKLIALYDDNGITIDGSTDVSFTEDTIKRFESYGWHTIVVTDGDNDIDAINKAVEQAKAVTDKPTLIKIKTTIGYGSLLQGQEKVHGAPLSNDDIVQVKQKFGFNPEETFVVPKEVYDFYGARAAHGAQAEADWNALFAKYKQEFPADAEALERRLNGKLPQGWEAALPRFTPADSAVATRKLSEGVLTALSEVIPELVGGSADLTGSNLTRWKAAVDFQHPSTGLGDYSGRYLRYGVREHAMFAVMNGLAAYSNGAIIPYGGTFLNFLTYGWGAARLSALSHLRVLYVMTHDSIGLGEDGPTHQPIETLTLTRATPNMLTFRPADGNEVSGTYLAALENQHRPSVIALSRQNLPQLEGSSVEIVRKGAYVLQEAAGAKVTILATGSEVAIAVDAAKKLAEQGVAARVVSAPCTELFDEQPEEYKKSVLLPGVPVVSIEALGAYGWERYAHAQIGMTTFGASAPIKDLYNKFGITADAAAEKSLKVIAHYEKVGYVPELGLQF</sequence>
<feature type="site" description="Important for catalytic activity" evidence="14">
    <location>
        <position position="28"/>
    </location>
</feature>
<dbReference type="FunFam" id="3.40.50.970:FF:000004">
    <property type="entry name" value="Transketolase"/>
    <property type="match status" value="1"/>
</dbReference>
<feature type="binding site" evidence="12">
    <location>
        <position position="187"/>
    </location>
    <ligand>
        <name>thiamine diphosphate</name>
        <dbReference type="ChEBI" id="CHEBI:58937"/>
    </ligand>
</feature>
<name>A0A1X2GE36_9FUNG</name>
<dbReference type="InterPro" id="IPR005475">
    <property type="entry name" value="Transketolase-like_Pyr-bd"/>
</dbReference>
<dbReference type="CDD" id="cd07033">
    <property type="entry name" value="TPP_PYR_DXS_TK_like"/>
    <property type="match status" value="1"/>
</dbReference>
<feature type="binding site" evidence="11">
    <location>
        <position position="528"/>
    </location>
    <ligand>
        <name>substrate</name>
    </ligand>
</feature>
<evidence type="ECO:0000313" key="17">
    <source>
        <dbReference type="EMBL" id="ORX51653.1"/>
    </source>
</evidence>
<comment type="catalytic activity">
    <reaction evidence="9 15">
        <text>D-sedoheptulose 7-phosphate + D-glyceraldehyde 3-phosphate = aldehydo-D-ribose 5-phosphate + D-xylulose 5-phosphate</text>
        <dbReference type="Rhea" id="RHEA:10508"/>
        <dbReference type="ChEBI" id="CHEBI:57483"/>
        <dbReference type="ChEBI" id="CHEBI:57737"/>
        <dbReference type="ChEBI" id="CHEBI:58273"/>
        <dbReference type="ChEBI" id="CHEBI:59776"/>
        <dbReference type="EC" id="2.2.1.1"/>
    </reaction>
</comment>
<dbReference type="SMART" id="SM00861">
    <property type="entry name" value="Transket_pyr"/>
    <property type="match status" value="1"/>
</dbReference>
<comment type="cofactor">
    <cofactor evidence="13">
        <name>Mg(2+)</name>
        <dbReference type="ChEBI" id="CHEBI:18420"/>
    </cofactor>
    <text evidence="13">Binds 1 Mg(2+) ion per subunit. Can also utilize other divalent metal cations, such as Ca(2+), Mn(2+) and Co(2+).</text>
</comment>
<dbReference type="GO" id="GO:0005829">
    <property type="term" value="C:cytosol"/>
    <property type="evidence" value="ECO:0007669"/>
    <property type="project" value="TreeGrafter"/>
</dbReference>
<protein>
    <recommendedName>
        <fullName evidence="4 15">Transketolase</fullName>
        <ecNumber evidence="4 15">2.2.1.1</ecNumber>
    </recommendedName>
</protein>
<comment type="cofactor">
    <cofactor evidence="15">
        <name>Mg(2+)</name>
        <dbReference type="ChEBI" id="CHEBI:18420"/>
    </cofactor>
    <cofactor evidence="15">
        <name>Ca(2+)</name>
        <dbReference type="ChEBI" id="CHEBI:29108"/>
    </cofactor>
    <cofactor evidence="15">
        <name>Mn(2+)</name>
        <dbReference type="ChEBI" id="CHEBI:29035"/>
    </cofactor>
    <cofactor evidence="15">
        <name>Co(2+)</name>
        <dbReference type="ChEBI" id="CHEBI:48828"/>
    </cofactor>
    <text evidence="15">Binds 1 Mg(2+) ion per subunit. Can also utilize other divalent metal cations, such as Ca(2+), Mn(2+) and Co(2+).</text>
</comment>
<dbReference type="FunFam" id="3.40.50.970:FF:000003">
    <property type="entry name" value="Transketolase"/>
    <property type="match status" value="1"/>
</dbReference>
<evidence type="ECO:0000256" key="7">
    <source>
        <dbReference type="ARBA" id="ARBA00022842"/>
    </source>
</evidence>
<evidence type="ECO:0000256" key="13">
    <source>
        <dbReference type="PIRSR" id="PIRSR605478-4"/>
    </source>
</evidence>
<feature type="binding site" evidence="11">
    <location>
        <position position="481"/>
    </location>
    <ligand>
        <name>substrate</name>
    </ligand>
</feature>
<proteinExistence type="inferred from homology"/>
<feature type="binding site" evidence="11">
    <location>
        <position position="385"/>
    </location>
    <ligand>
        <name>substrate</name>
    </ligand>
</feature>
<dbReference type="CDD" id="cd02012">
    <property type="entry name" value="TPP_TK"/>
    <property type="match status" value="1"/>
</dbReference>
<dbReference type="Gene3D" id="3.40.50.970">
    <property type="match status" value="2"/>
</dbReference>
<dbReference type="STRING" id="101127.A0A1X2GE36"/>
<feature type="binding site" evidence="11">
    <location>
        <position position="28"/>
    </location>
    <ligand>
        <name>substrate</name>
    </ligand>
</feature>
<feature type="binding site" evidence="11">
    <location>
        <position position="358"/>
    </location>
    <ligand>
        <name>substrate</name>
    </ligand>
</feature>
<dbReference type="InterPro" id="IPR049557">
    <property type="entry name" value="Transketolase_CS"/>
</dbReference>
<dbReference type="InterPro" id="IPR029061">
    <property type="entry name" value="THDP-binding"/>
</dbReference>
<evidence type="ECO:0000256" key="11">
    <source>
        <dbReference type="PIRSR" id="PIRSR605478-2"/>
    </source>
</evidence>
<dbReference type="SUPFAM" id="SSF52922">
    <property type="entry name" value="TK C-terminal domain-like"/>
    <property type="match status" value="1"/>
</dbReference>
<evidence type="ECO:0000256" key="8">
    <source>
        <dbReference type="ARBA" id="ARBA00023052"/>
    </source>
</evidence>
<dbReference type="PANTHER" id="PTHR43522">
    <property type="entry name" value="TRANSKETOLASE"/>
    <property type="match status" value="1"/>
</dbReference>
<keyword evidence="5 15" id="KW-0808">Transferase</keyword>
<dbReference type="Pfam" id="PF00456">
    <property type="entry name" value="Transketolase_N"/>
    <property type="match status" value="1"/>
</dbReference>
<evidence type="ECO:0000256" key="6">
    <source>
        <dbReference type="ARBA" id="ARBA00022723"/>
    </source>
</evidence>
<comment type="subunit">
    <text evidence="3 15">Homodimer.</text>
</comment>
<feature type="binding site" evidence="13">
    <location>
        <position position="157"/>
    </location>
    <ligand>
        <name>Mg(2+)</name>
        <dbReference type="ChEBI" id="CHEBI:18420"/>
    </ligand>
</feature>
<feature type="binding site" evidence="11">
    <location>
        <position position="263"/>
    </location>
    <ligand>
        <name>substrate</name>
    </ligand>
</feature>
<dbReference type="GO" id="GO:0005634">
    <property type="term" value="C:nucleus"/>
    <property type="evidence" value="ECO:0007669"/>
    <property type="project" value="TreeGrafter"/>
</dbReference>
<feature type="active site" description="Proton donor" evidence="10">
    <location>
        <position position="417"/>
    </location>
</feature>
<dbReference type="EMBL" id="MCGT01000020">
    <property type="protein sequence ID" value="ORX51653.1"/>
    <property type="molecule type" value="Genomic_DNA"/>
</dbReference>
<dbReference type="InterPro" id="IPR005474">
    <property type="entry name" value="Transketolase_N"/>
</dbReference>
<comment type="cofactor">
    <cofactor evidence="12">
        <name>thiamine diphosphate</name>
        <dbReference type="ChEBI" id="CHEBI:58937"/>
    </cofactor>
    <text evidence="12">Binds 1 thiamine pyrophosphate per subunit. During the reaction, the substrate forms a covalent intermediate with the cofactor.</text>
</comment>
<dbReference type="GO" id="GO:0006098">
    <property type="term" value="P:pentose-phosphate shunt"/>
    <property type="evidence" value="ECO:0007669"/>
    <property type="project" value="TreeGrafter"/>
</dbReference>
<feature type="site" description="Important for catalytic activity" evidence="14">
    <location>
        <position position="263"/>
    </location>
</feature>
<evidence type="ECO:0000313" key="18">
    <source>
        <dbReference type="Proteomes" id="UP000242146"/>
    </source>
</evidence>
<dbReference type="PROSITE" id="PS00801">
    <property type="entry name" value="TRANSKETOLASE_1"/>
    <property type="match status" value="1"/>
</dbReference>
<evidence type="ECO:0000256" key="4">
    <source>
        <dbReference type="ARBA" id="ARBA00013152"/>
    </source>
</evidence>
<evidence type="ECO:0000259" key="16">
    <source>
        <dbReference type="SMART" id="SM00861"/>
    </source>
</evidence>
<dbReference type="EC" id="2.2.1.1" evidence="4 15"/>
<dbReference type="Pfam" id="PF22613">
    <property type="entry name" value="Transketolase_C_1"/>
    <property type="match status" value="1"/>
</dbReference>
<dbReference type="PANTHER" id="PTHR43522:SF2">
    <property type="entry name" value="TRANSKETOLASE 1-RELATED"/>
    <property type="match status" value="1"/>
</dbReference>
<dbReference type="NCBIfam" id="TIGR00232">
    <property type="entry name" value="tktlase_bact"/>
    <property type="match status" value="1"/>
</dbReference>
<comment type="similarity">
    <text evidence="2 15">Belongs to the transketolase family.</text>
</comment>
<dbReference type="Pfam" id="PF02779">
    <property type="entry name" value="Transket_pyr"/>
    <property type="match status" value="1"/>
</dbReference>
<dbReference type="InterPro" id="IPR055152">
    <property type="entry name" value="Transketolase-like_C_2"/>
</dbReference>
<evidence type="ECO:0000256" key="14">
    <source>
        <dbReference type="PIRSR" id="PIRSR605478-5"/>
    </source>
</evidence>
<evidence type="ECO:0000256" key="10">
    <source>
        <dbReference type="PIRSR" id="PIRSR605478-1"/>
    </source>
</evidence>
<dbReference type="InterPro" id="IPR009014">
    <property type="entry name" value="Transketo_C/PFOR_II"/>
</dbReference>
<evidence type="ECO:0000256" key="12">
    <source>
        <dbReference type="PIRSR" id="PIRSR605478-3"/>
    </source>
</evidence>
<evidence type="ECO:0000256" key="3">
    <source>
        <dbReference type="ARBA" id="ARBA00011738"/>
    </source>
</evidence>
<keyword evidence="15" id="KW-0106">Calcium</keyword>
<dbReference type="GO" id="GO:0004802">
    <property type="term" value="F:transketolase activity"/>
    <property type="evidence" value="ECO:0007669"/>
    <property type="project" value="UniProtKB-EC"/>
</dbReference>
<feature type="binding site" evidence="11">
    <location>
        <position position="477"/>
    </location>
    <ligand>
        <name>substrate</name>
    </ligand>
</feature>
<feature type="binding site" evidence="11">
    <location>
        <position position="469"/>
    </location>
    <ligand>
        <name>substrate</name>
    </ligand>
</feature>
<feature type="binding site" evidence="13">
    <location>
        <position position="187"/>
    </location>
    <ligand>
        <name>Mg(2+)</name>
        <dbReference type="ChEBI" id="CHEBI:18420"/>
    </ligand>
</feature>
<keyword evidence="18" id="KW-1185">Reference proteome</keyword>
<keyword evidence="7 13" id="KW-0460">Magnesium</keyword>
<comment type="function">
    <text evidence="15">Catalyzes the transfer of a two-carbon ketol group from a ketose donor to an aldose acceptor, via a covalent intermediate with the cofactor thiamine pyrophosphate.</text>
</comment>
<feature type="binding site" evidence="13">
    <location>
        <position position="189"/>
    </location>
    <ligand>
        <name>Mg(2+)</name>
        <dbReference type="ChEBI" id="CHEBI:18420"/>
    </ligand>
</feature>
<dbReference type="InterPro" id="IPR020826">
    <property type="entry name" value="Transketolase_BS"/>
</dbReference>
<accession>A0A1X2GE36</accession>
<evidence type="ECO:0000256" key="9">
    <source>
        <dbReference type="ARBA" id="ARBA00049473"/>
    </source>
</evidence>
<feature type="domain" description="Transketolase-like pyrimidine-binding" evidence="16">
    <location>
        <begin position="355"/>
        <end position="533"/>
    </location>
</feature>
<gene>
    <name evidence="17" type="ORF">DM01DRAFT_1337159</name>
</gene>
<evidence type="ECO:0000256" key="15">
    <source>
        <dbReference type="RuleBase" id="RU004996"/>
    </source>
</evidence>
<comment type="caution">
    <text evidence="17">The sequence shown here is derived from an EMBL/GenBank/DDBJ whole genome shotgun (WGS) entry which is preliminary data.</text>
</comment>
<dbReference type="InterPro" id="IPR033247">
    <property type="entry name" value="Transketolase_fam"/>
</dbReference>
<keyword evidence="6 13" id="KW-0479">Metal-binding</keyword>
<dbReference type="FunFam" id="3.40.50.920:FF:000003">
    <property type="entry name" value="Transketolase"/>
    <property type="match status" value="1"/>
</dbReference>
<feature type="binding site" evidence="12">
    <location>
        <begin position="116"/>
        <end position="118"/>
    </location>
    <ligand>
        <name>thiamine diphosphate</name>
        <dbReference type="ChEBI" id="CHEBI:58937"/>
    </ligand>
</feature>